<comment type="function">
    <text evidence="1 6">Catalyzes the insertion of molybdate into adenylated molybdopterin with the concomitant release of AMP.</text>
</comment>
<dbReference type="NCBIfam" id="TIGR00177">
    <property type="entry name" value="molyb_syn"/>
    <property type="match status" value="1"/>
</dbReference>
<dbReference type="CDD" id="cd00887">
    <property type="entry name" value="MoeA"/>
    <property type="match status" value="1"/>
</dbReference>
<dbReference type="NCBIfam" id="NF011068">
    <property type="entry name" value="PRK14498.1"/>
    <property type="match status" value="1"/>
</dbReference>
<dbReference type="RefSeq" id="WP_145201614.1">
    <property type="nucleotide sequence ID" value="NZ_CP036267.1"/>
</dbReference>
<evidence type="ECO:0000256" key="5">
    <source>
        <dbReference type="ARBA" id="ARBA00047317"/>
    </source>
</evidence>
<dbReference type="Gene3D" id="3.90.105.10">
    <property type="entry name" value="Molybdopterin biosynthesis moea protein, domain 2"/>
    <property type="match status" value="1"/>
</dbReference>
<keyword evidence="6" id="KW-0500">Molybdenum</keyword>
<keyword evidence="6" id="KW-0460">Magnesium</keyword>
<evidence type="ECO:0000256" key="2">
    <source>
        <dbReference type="ARBA" id="ARBA00005046"/>
    </source>
</evidence>
<dbReference type="InterPro" id="IPR005110">
    <property type="entry name" value="MoeA_linker/N"/>
</dbReference>
<evidence type="ECO:0000256" key="1">
    <source>
        <dbReference type="ARBA" id="ARBA00002901"/>
    </source>
</evidence>
<dbReference type="AlphaFoldDB" id="A0A517QR91"/>
<comment type="cofactor">
    <cofactor evidence="6">
        <name>Mg(2+)</name>
        <dbReference type="ChEBI" id="CHEBI:18420"/>
    </cofactor>
</comment>
<comment type="pathway">
    <text evidence="2 6">Cofactor biosynthesis; molybdopterin biosynthesis.</text>
</comment>
<name>A0A517QR91_9PLAN</name>
<dbReference type="InterPro" id="IPR024370">
    <property type="entry name" value="PBP_domain"/>
</dbReference>
<gene>
    <name evidence="8" type="primary">moeA_3</name>
    <name evidence="8" type="ORF">Mal48_34040</name>
</gene>
<dbReference type="SMART" id="SM00852">
    <property type="entry name" value="MoCF_biosynth"/>
    <property type="match status" value="1"/>
</dbReference>
<dbReference type="InterPro" id="IPR001453">
    <property type="entry name" value="MoaB/Mog_dom"/>
</dbReference>
<dbReference type="GO" id="GO:0006777">
    <property type="term" value="P:Mo-molybdopterin cofactor biosynthetic process"/>
    <property type="evidence" value="ECO:0007669"/>
    <property type="project" value="UniProtKB-UniRule"/>
</dbReference>
<dbReference type="EMBL" id="CP036267">
    <property type="protein sequence ID" value="QDT34144.1"/>
    <property type="molecule type" value="Genomic_DNA"/>
</dbReference>
<dbReference type="KEGG" id="tpol:Mal48_34040"/>
<dbReference type="Pfam" id="PF12727">
    <property type="entry name" value="PBP_like"/>
    <property type="match status" value="1"/>
</dbReference>
<dbReference type="SUPFAM" id="SSF63867">
    <property type="entry name" value="MoeA C-terminal domain-like"/>
    <property type="match status" value="1"/>
</dbReference>
<dbReference type="SUPFAM" id="SSF53850">
    <property type="entry name" value="Periplasmic binding protein-like II"/>
    <property type="match status" value="1"/>
</dbReference>
<dbReference type="GO" id="GO:0005737">
    <property type="term" value="C:cytoplasm"/>
    <property type="evidence" value="ECO:0007669"/>
    <property type="project" value="TreeGrafter"/>
</dbReference>
<dbReference type="InterPro" id="IPR036688">
    <property type="entry name" value="MoeA_C_domain_IV_sf"/>
</dbReference>
<dbReference type="EC" id="2.10.1.1" evidence="6"/>
<dbReference type="Pfam" id="PF03453">
    <property type="entry name" value="MoeA_N"/>
    <property type="match status" value="1"/>
</dbReference>
<dbReference type="GO" id="GO:0046872">
    <property type="term" value="F:metal ion binding"/>
    <property type="evidence" value="ECO:0007669"/>
    <property type="project" value="UniProtKB-UniRule"/>
</dbReference>
<keyword evidence="9" id="KW-1185">Reference proteome</keyword>
<dbReference type="InterPro" id="IPR038987">
    <property type="entry name" value="MoeA-like"/>
</dbReference>
<dbReference type="OrthoDB" id="9804758at2"/>
<dbReference type="Gene3D" id="2.40.340.10">
    <property type="entry name" value="MoeA, C-terminal, domain IV"/>
    <property type="match status" value="1"/>
</dbReference>
<evidence type="ECO:0000256" key="3">
    <source>
        <dbReference type="ARBA" id="ARBA00010763"/>
    </source>
</evidence>
<dbReference type="Gene3D" id="2.170.190.11">
    <property type="entry name" value="Molybdopterin biosynthesis moea protein, domain 3"/>
    <property type="match status" value="1"/>
</dbReference>
<feature type="domain" description="MoaB/Mog" evidence="7">
    <location>
        <begin position="207"/>
        <end position="345"/>
    </location>
</feature>
<comment type="similarity">
    <text evidence="3 6">Belongs to the MoeA family.</text>
</comment>
<reference evidence="8 9" key="1">
    <citation type="submission" date="2019-02" db="EMBL/GenBank/DDBJ databases">
        <title>Deep-cultivation of Planctomycetes and their phenomic and genomic characterization uncovers novel biology.</title>
        <authorList>
            <person name="Wiegand S."/>
            <person name="Jogler M."/>
            <person name="Boedeker C."/>
            <person name="Pinto D."/>
            <person name="Vollmers J."/>
            <person name="Rivas-Marin E."/>
            <person name="Kohn T."/>
            <person name="Peeters S.H."/>
            <person name="Heuer A."/>
            <person name="Rast P."/>
            <person name="Oberbeckmann S."/>
            <person name="Bunk B."/>
            <person name="Jeske O."/>
            <person name="Meyerdierks A."/>
            <person name="Storesund J.E."/>
            <person name="Kallscheuer N."/>
            <person name="Luecker S."/>
            <person name="Lage O.M."/>
            <person name="Pohl T."/>
            <person name="Merkel B.J."/>
            <person name="Hornburger P."/>
            <person name="Mueller R.-W."/>
            <person name="Bruemmer F."/>
            <person name="Labrenz M."/>
            <person name="Spormann A.M."/>
            <person name="Op den Camp H."/>
            <person name="Overmann J."/>
            <person name="Amann R."/>
            <person name="Jetten M.S.M."/>
            <person name="Mascher T."/>
            <person name="Medema M.H."/>
            <person name="Devos D.P."/>
            <person name="Kaster A.-K."/>
            <person name="Ovreas L."/>
            <person name="Rohde M."/>
            <person name="Galperin M.Y."/>
            <person name="Jogler C."/>
        </authorList>
    </citation>
    <scope>NUCLEOTIDE SEQUENCE [LARGE SCALE GENOMIC DNA]</scope>
    <source>
        <strain evidence="8 9">Mal48</strain>
    </source>
</reference>
<sequence>MAKSKLSENVRQASRQEQFLNVIDRDEATRRFQSSLTLKPLGVENIQLDDLHGRVLAHNIQAKIDVPGFDRSNVDGFAVIAEETAGAQEETPCFLKINNESLLPGQRPNATVTPGTATPISTGGMVPRGANAIVMIEETDLCEQDGVETVTISRSVAPGNMITYAGTDIAQGETVLWGGTKLTSREIGLLASLGQTDAPVFKSPRVAIISTGDEVVAPGETLPVGSIYDSNAAILSAAVKECGGTPVFVGRVQDEADQLQKMINTALEQDVVLLSGGTSKGAGDISYRIVQQFNDPGIVAHGVALKPGKPICMAVTQGKPVVILPGFPTSAIFTFHEFVAPVIRKLAGQPAESRKTVRAKSPIKVNSDRGRTEYLLVRLFESDGKRHAYPMGKGSGSVTTFSLADGFLTIPQHSEIISAGTEVEVTLLDEELQTSDLVVIGSHCVGLDLLLGKLRLQDLKPSIMHVGSEAGLSAVQRGECHLAGVHLLHPETNIYNVPFLTEELSLIKGYRRMQSFVCRSDDERFSGLDGKSAIQVALNASDCSMVNRNPGSGTRILTDQLLQQLNESDRPPHGYAMQVKSHNAVAAAIRQQRADWGIAIDSVANDYGLQSFPLREEHFDFIIRKENLQQPQIVAFQEMLQQPEVQAELEQIGFQVVPQEAGFLVNK</sequence>
<evidence type="ECO:0000313" key="8">
    <source>
        <dbReference type="EMBL" id="QDT34144.1"/>
    </source>
</evidence>
<dbReference type="SUPFAM" id="SSF63882">
    <property type="entry name" value="MoeA N-terminal region -like"/>
    <property type="match status" value="1"/>
</dbReference>
<dbReference type="GO" id="GO:0061599">
    <property type="term" value="F:molybdopterin molybdotransferase activity"/>
    <property type="evidence" value="ECO:0007669"/>
    <property type="project" value="UniProtKB-UniRule"/>
</dbReference>
<dbReference type="InterPro" id="IPR036425">
    <property type="entry name" value="MoaB/Mog-like_dom_sf"/>
</dbReference>
<keyword evidence="6 8" id="KW-0808">Transferase</keyword>
<dbReference type="InterPro" id="IPR008284">
    <property type="entry name" value="MoCF_biosynth_CS"/>
</dbReference>
<dbReference type="Pfam" id="PF00994">
    <property type="entry name" value="MoCF_biosynth"/>
    <property type="match status" value="1"/>
</dbReference>
<keyword evidence="4 6" id="KW-0501">Molybdenum cofactor biosynthesis</keyword>
<dbReference type="SUPFAM" id="SSF53218">
    <property type="entry name" value="Molybdenum cofactor biosynthesis proteins"/>
    <property type="match status" value="1"/>
</dbReference>
<dbReference type="InterPro" id="IPR036135">
    <property type="entry name" value="MoeA_linker/N_sf"/>
</dbReference>
<dbReference type="Pfam" id="PF03454">
    <property type="entry name" value="MoeA_C"/>
    <property type="match status" value="1"/>
</dbReference>
<dbReference type="InterPro" id="IPR005111">
    <property type="entry name" value="MoeA_C_domain_IV"/>
</dbReference>
<dbReference type="NCBIfam" id="NF045515">
    <property type="entry name" value="Glp_gephyrin"/>
    <property type="match status" value="1"/>
</dbReference>
<dbReference type="PANTHER" id="PTHR10192">
    <property type="entry name" value="MOLYBDOPTERIN BIOSYNTHESIS PROTEIN"/>
    <property type="match status" value="1"/>
</dbReference>
<proteinExistence type="inferred from homology"/>
<organism evidence="8 9">
    <name type="scientific">Thalassoglobus polymorphus</name>
    <dbReference type="NCBI Taxonomy" id="2527994"/>
    <lineage>
        <taxon>Bacteria</taxon>
        <taxon>Pseudomonadati</taxon>
        <taxon>Planctomycetota</taxon>
        <taxon>Planctomycetia</taxon>
        <taxon>Planctomycetales</taxon>
        <taxon>Planctomycetaceae</taxon>
        <taxon>Thalassoglobus</taxon>
    </lineage>
</organism>
<protein>
    <recommendedName>
        <fullName evidence="6">Molybdopterin molybdenumtransferase</fullName>
        <ecNumber evidence="6">2.10.1.1</ecNumber>
    </recommendedName>
</protein>
<comment type="catalytic activity">
    <reaction evidence="5">
        <text>adenylyl-molybdopterin + molybdate = Mo-molybdopterin + AMP + H(+)</text>
        <dbReference type="Rhea" id="RHEA:35047"/>
        <dbReference type="ChEBI" id="CHEBI:15378"/>
        <dbReference type="ChEBI" id="CHEBI:36264"/>
        <dbReference type="ChEBI" id="CHEBI:62727"/>
        <dbReference type="ChEBI" id="CHEBI:71302"/>
        <dbReference type="ChEBI" id="CHEBI:456215"/>
        <dbReference type="EC" id="2.10.1.1"/>
    </reaction>
</comment>
<dbReference type="PROSITE" id="PS01079">
    <property type="entry name" value="MOCF_BIOSYNTHESIS_2"/>
    <property type="match status" value="1"/>
</dbReference>
<keyword evidence="6" id="KW-0479">Metal-binding</keyword>
<evidence type="ECO:0000256" key="4">
    <source>
        <dbReference type="ARBA" id="ARBA00023150"/>
    </source>
</evidence>
<dbReference type="PANTHER" id="PTHR10192:SF5">
    <property type="entry name" value="GEPHYRIN"/>
    <property type="match status" value="1"/>
</dbReference>
<dbReference type="Proteomes" id="UP000315724">
    <property type="component" value="Chromosome"/>
</dbReference>
<evidence type="ECO:0000256" key="6">
    <source>
        <dbReference type="RuleBase" id="RU365090"/>
    </source>
</evidence>
<evidence type="ECO:0000259" key="7">
    <source>
        <dbReference type="SMART" id="SM00852"/>
    </source>
</evidence>
<dbReference type="UniPathway" id="UPA00344"/>
<dbReference type="Gene3D" id="3.40.980.10">
    <property type="entry name" value="MoaB/Mog-like domain"/>
    <property type="match status" value="1"/>
</dbReference>
<accession>A0A517QR91</accession>
<evidence type="ECO:0000313" key="9">
    <source>
        <dbReference type="Proteomes" id="UP000315724"/>
    </source>
</evidence>